<dbReference type="InterPro" id="IPR036412">
    <property type="entry name" value="HAD-like_sf"/>
</dbReference>
<protein>
    <submittedName>
        <fullName evidence="1">HAD hydrolase-like protein</fullName>
    </submittedName>
</protein>
<gene>
    <name evidence="1" type="ORF">VJ786_01700</name>
</gene>
<evidence type="ECO:0000313" key="1">
    <source>
        <dbReference type="EMBL" id="MEI5983608.1"/>
    </source>
</evidence>
<dbReference type="Gene3D" id="3.40.50.1000">
    <property type="entry name" value="HAD superfamily/HAD-like"/>
    <property type="match status" value="1"/>
</dbReference>
<proteinExistence type="predicted"/>
<evidence type="ECO:0000313" key="2">
    <source>
        <dbReference type="Proteomes" id="UP001363035"/>
    </source>
</evidence>
<dbReference type="SUPFAM" id="SSF56784">
    <property type="entry name" value="HAD-like"/>
    <property type="match status" value="1"/>
</dbReference>
<reference evidence="1 2" key="1">
    <citation type="submission" date="2024-01" db="EMBL/GenBank/DDBJ databases">
        <title>Sphingobacterium tenebrionis sp. nov., a novel endophyte isolated from tenebrio molitor intestines.</title>
        <authorList>
            <person name="Zhang C."/>
        </authorList>
    </citation>
    <scope>NUCLEOTIDE SEQUENCE [LARGE SCALE GENOMIC DNA]</scope>
    <source>
        <strain evidence="1 2">PU5-4</strain>
    </source>
</reference>
<dbReference type="CDD" id="cd01427">
    <property type="entry name" value="HAD_like"/>
    <property type="match status" value="1"/>
</dbReference>
<dbReference type="Gene3D" id="1.10.150.520">
    <property type="match status" value="1"/>
</dbReference>
<name>A0ABU8I1S7_9SPHI</name>
<dbReference type="Proteomes" id="UP001363035">
    <property type="component" value="Unassembled WGS sequence"/>
</dbReference>
<comment type="caution">
    <text evidence="1">The sequence shown here is derived from an EMBL/GenBank/DDBJ whole genome shotgun (WGS) entry which is preliminary data.</text>
</comment>
<sequence>MNWKDIPMDKKVYLFELDDVLYPKHDYLLQIYYLFGQFVEFSEAREISKSLTAFMKEKLFSEGEAAVFEAAKKEFKFEQDYSENYERLQVNGHLPLKLLLFNEIKLLFAALLEQGKTIAVLTKGNPALQLNKLKHIDWQGLEKGVKVYFIDELVFRNIDPIPYIASENGCLPEEIIFIEEKLT</sequence>
<dbReference type="InterPro" id="IPR023214">
    <property type="entry name" value="HAD_sf"/>
</dbReference>
<keyword evidence="2" id="KW-1185">Reference proteome</keyword>
<dbReference type="RefSeq" id="WP_134776278.1">
    <property type="nucleotide sequence ID" value="NZ_JAYLLN010000002.1"/>
</dbReference>
<dbReference type="EMBL" id="JAYLLN010000002">
    <property type="protein sequence ID" value="MEI5983608.1"/>
    <property type="molecule type" value="Genomic_DNA"/>
</dbReference>
<organism evidence="1 2">
    <name type="scientific">Sphingobacterium tenebrionis</name>
    <dbReference type="NCBI Taxonomy" id="3111775"/>
    <lineage>
        <taxon>Bacteria</taxon>
        <taxon>Pseudomonadati</taxon>
        <taxon>Bacteroidota</taxon>
        <taxon>Sphingobacteriia</taxon>
        <taxon>Sphingobacteriales</taxon>
        <taxon>Sphingobacteriaceae</taxon>
        <taxon>Sphingobacterium</taxon>
    </lineage>
</organism>
<accession>A0ABU8I1S7</accession>